<dbReference type="AlphaFoldDB" id="A0A4U6R1Z2"/>
<dbReference type="CDD" id="cd06259">
    <property type="entry name" value="YdcF-like"/>
    <property type="match status" value="1"/>
</dbReference>
<dbReference type="InterPro" id="IPR051599">
    <property type="entry name" value="Cell_Envelope_Assoc"/>
</dbReference>
<dbReference type="GO" id="GO:0005886">
    <property type="term" value="C:plasma membrane"/>
    <property type="evidence" value="ECO:0007669"/>
    <property type="project" value="TreeGrafter"/>
</dbReference>
<feature type="transmembrane region" description="Helical" evidence="1">
    <location>
        <begin position="7"/>
        <end position="30"/>
    </location>
</feature>
<evidence type="ECO:0000259" key="2">
    <source>
        <dbReference type="Pfam" id="PF02698"/>
    </source>
</evidence>
<keyword evidence="1" id="KW-0472">Membrane</keyword>
<name>A0A4U6R1Z2_9GAMM</name>
<dbReference type="EMBL" id="SZYH01000001">
    <property type="protein sequence ID" value="TKV67627.1"/>
    <property type="molecule type" value="Genomic_DNA"/>
</dbReference>
<reference evidence="3 4" key="1">
    <citation type="submission" date="2019-05" db="EMBL/GenBank/DDBJ databases">
        <title>Marinobacter panjinensis sp. nov., a moderately halophilic bacterium isolated from sea tidal flat environment.</title>
        <authorList>
            <person name="Yang W."/>
            <person name="An M."/>
            <person name="He W."/>
            <person name="Luo X."/>
            <person name="Zhu L."/>
            <person name="Chen G."/>
            <person name="Zhang Y."/>
            <person name="Wang Y."/>
        </authorList>
    </citation>
    <scope>NUCLEOTIDE SEQUENCE [LARGE SCALE GENOMIC DNA]</scope>
    <source>
        <strain evidence="3 4">PJ-16</strain>
    </source>
</reference>
<dbReference type="InterPro" id="IPR014729">
    <property type="entry name" value="Rossmann-like_a/b/a_fold"/>
</dbReference>
<evidence type="ECO:0000313" key="3">
    <source>
        <dbReference type="EMBL" id="TKV67627.1"/>
    </source>
</evidence>
<dbReference type="GO" id="GO:0000270">
    <property type="term" value="P:peptidoglycan metabolic process"/>
    <property type="evidence" value="ECO:0007669"/>
    <property type="project" value="TreeGrafter"/>
</dbReference>
<dbReference type="Pfam" id="PF02698">
    <property type="entry name" value="DUF218"/>
    <property type="match status" value="1"/>
</dbReference>
<keyword evidence="1" id="KW-1133">Transmembrane helix</keyword>
<dbReference type="PANTHER" id="PTHR30336:SF4">
    <property type="entry name" value="ENVELOPE BIOGENESIS FACTOR ELYC"/>
    <property type="match status" value="1"/>
</dbReference>
<dbReference type="InterPro" id="IPR003848">
    <property type="entry name" value="DUF218"/>
</dbReference>
<feature type="domain" description="DUF218" evidence="2">
    <location>
        <begin position="81"/>
        <end position="244"/>
    </location>
</feature>
<sequence>MFIISKLAIALISPLGSALFGGLLALILGFAGRNRLALGLGVLSLAWLWAWSLPVASHSIRGYLENQHPAVNASAMPEAGAIVVLGGGTSPLSYGEPYPNLGAASDREWHGARLYQAGKAPLLILNGGHDPQYRATSSAEAMRWFISELGVPDSAMLLEERSRNTTQNAGFTADILASRGINRILLVTSALHMSRSKALFEAQGLEVIPAATDHEIRDLPAWRYWLPNTDALDGSSRAIKEIVGRLVGR</sequence>
<dbReference type="Proteomes" id="UP000308488">
    <property type="component" value="Unassembled WGS sequence"/>
</dbReference>
<gene>
    <name evidence="3" type="ORF">FDP08_05760</name>
</gene>
<comment type="caution">
    <text evidence="3">The sequence shown here is derived from an EMBL/GenBank/DDBJ whole genome shotgun (WGS) entry which is preliminary data.</text>
</comment>
<protein>
    <submittedName>
        <fullName evidence="3">YdcF family protein</fullName>
    </submittedName>
</protein>
<dbReference type="RefSeq" id="WP_137435041.1">
    <property type="nucleotide sequence ID" value="NZ_JANRHC010000001.1"/>
</dbReference>
<dbReference type="PANTHER" id="PTHR30336">
    <property type="entry name" value="INNER MEMBRANE PROTEIN, PROBABLE PERMEASE"/>
    <property type="match status" value="1"/>
</dbReference>
<organism evidence="3 4">
    <name type="scientific">Marinobacter panjinensis</name>
    <dbReference type="NCBI Taxonomy" id="2576384"/>
    <lineage>
        <taxon>Bacteria</taxon>
        <taxon>Pseudomonadati</taxon>
        <taxon>Pseudomonadota</taxon>
        <taxon>Gammaproteobacteria</taxon>
        <taxon>Pseudomonadales</taxon>
        <taxon>Marinobacteraceae</taxon>
        <taxon>Marinobacter</taxon>
    </lineage>
</organism>
<evidence type="ECO:0000313" key="4">
    <source>
        <dbReference type="Proteomes" id="UP000308488"/>
    </source>
</evidence>
<accession>A0A4U6R1Z2</accession>
<keyword evidence="4" id="KW-1185">Reference proteome</keyword>
<dbReference type="GO" id="GO:0043164">
    <property type="term" value="P:Gram-negative-bacterium-type cell wall biogenesis"/>
    <property type="evidence" value="ECO:0007669"/>
    <property type="project" value="TreeGrafter"/>
</dbReference>
<evidence type="ECO:0000256" key="1">
    <source>
        <dbReference type="SAM" id="Phobius"/>
    </source>
</evidence>
<dbReference type="Gene3D" id="3.40.50.620">
    <property type="entry name" value="HUPs"/>
    <property type="match status" value="1"/>
</dbReference>
<keyword evidence="1" id="KW-0812">Transmembrane</keyword>
<proteinExistence type="predicted"/>
<dbReference type="OrthoDB" id="9809813at2"/>